<feature type="region of interest" description="Disordered" evidence="1">
    <location>
        <begin position="1"/>
        <end position="23"/>
    </location>
</feature>
<dbReference type="AlphaFoldDB" id="A0A512NF62"/>
<dbReference type="RefSeq" id="WP_281291493.1">
    <property type="nucleotide sequence ID" value="NZ_BKAJ01000083.1"/>
</dbReference>
<dbReference type="Proteomes" id="UP000321058">
    <property type="component" value="Unassembled WGS sequence"/>
</dbReference>
<comment type="caution">
    <text evidence="2">The sequence shown here is derived from an EMBL/GenBank/DDBJ whole genome shotgun (WGS) entry which is preliminary data.</text>
</comment>
<dbReference type="EMBL" id="BKAJ01000083">
    <property type="protein sequence ID" value="GEP57579.1"/>
    <property type="molecule type" value="Genomic_DNA"/>
</dbReference>
<name>A0A512NF62_9HYPH</name>
<sequence length="42" mass="4796">MTFSLDFNHGALKDANDPRARDISERINPHIDAALFRARDEV</sequence>
<feature type="compositionally biased region" description="Basic and acidic residues" evidence="1">
    <location>
        <begin position="11"/>
        <end position="23"/>
    </location>
</feature>
<evidence type="ECO:0000313" key="2">
    <source>
        <dbReference type="EMBL" id="GEP57579.1"/>
    </source>
</evidence>
<proteinExistence type="predicted"/>
<accession>A0A512NF62</accession>
<evidence type="ECO:0000256" key="1">
    <source>
        <dbReference type="SAM" id="MobiDB-lite"/>
    </source>
</evidence>
<keyword evidence="3" id="KW-1185">Reference proteome</keyword>
<evidence type="ECO:0000313" key="3">
    <source>
        <dbReference type="Proteomes" id="UP000321058"/>
    </source>
</evidence>
<organism evidence="2 3">
    <name type="scientific">Reyranella soli</name>
    <dbReference type="NCBI Taxonomy" id="1230389"/>
    <lineage>
        <taxon>Bacteria</taxon>
        <taxon>Pseudomonadati</taxon>
        <taxon>Pseudomonadota</taxon>
        <taxon>Alphaproteobacteria</taxon>
        <taxon>Hyphomicrobiales</taxon>
        <taxon>Reyranellaceae</taxon>
        <taxon>Reyranella</taxon>
    </lineage>
</organism>
<protein>
    <submittedName>
        <fullName evidence="2">Uncharacterized protein</fullName>
    </submittedName>
</protein>
<gene>
    <name evidence="2" type="ORF">RSO01_47450</name>
</gene>
<reference evidence="2 3" key="1">
    <citation type="submission" date="2019-07" db="EMBL/GenBank/DDBJ databases">
        <title>Whole genome shotgun sequence of Reyranella soli NBRC 108950.</title>
        <authorList>
            <person name="Hosoyama A."/>
            <person name="Uohara A."/>
            <person name="Ohji S."/>
            <person name="Ichikawa N."/>
        </authorList>
    </citation>
    <scope>NUCLEOTIDE SEQUENCE [LARGE SCALE GENOMIC DNA]</scope>
    <source>
        <strain evidence="2 3">NBRC 108950</strain>
    </source>
</reference>